<accession>A0A2Z7CIR1</accession>
<dbReference type="Proteomes" id="UP000250235">
    <property type="component" value="Unassembled WGS sequence"/>
</dbReference>
<dbReference type="PANTHER" id="PTHR46250">
    <property type="entry name" value="MYB/SANT-LIKE DNA-BINDING DOMAIN PROTEIN-RELATED"/>
    <property type="match status" value="1"/>
</dbReference>
<feature type="domain" description="Myb/SANT-like" evidence="2">
    <location>
        <begin position="23"/>
        <end position="118"/>
    </location>
</feature>
<evidence type="ECO:0000259" key="2">
    <source>
        <dbReference type="Pfam" id="PF12776"/>
    </source>
</evidence>
<evidence type="ECO:0000313" key="3">
    <source>
        <dbReference type="EMBL" id="KZV46920.1"/>
    </source>
</evidence>
<evidence type="ECO:0000256" key="1">
    <source>
        <dbReference type="SAM" id="MobiDB-lite"/>
    </source>
</evidence>
<proteinExistence type="predicted"/>
<dbReference type="AlphaFoldDB" id="A0A2Z7CIR1"/>
<evidence type="ECO:0000313" key="4">
    <source>
        <dbReference type="Proteomes" id="UP000250235"/>
    </source>
</evidence>
<dbReference type="PANTHER" id="PTHR46250:SF15">
    <property type="entry name" value="OS01G0523800 PROTEIN"/>
    <property type="match status" value="1"/>
</dbReference>
<reference evidence="3 4" key="1">
    <citation type="journal article" date="2015" name="Proc. Natl. Acad. Sci. U.S.A.">
        <title>The resurrection genome of Boea hygrometrica: A blueprint for survival of dehydration.</title>
        <authorList>
            <person name="Xiao L."/>
            <person name="Yang G."/>
            <person name="Zhang L."/>
            <person name="Yang X."/>
            <person name="Zhao S."/>
            <person name="Ji Z."/>
            <person name="Zhou Q."/>
            <person name="Hu M."/>
            <person name="Wang Y."/>
            <person name="Chen M."/>
            <person name="Xu Y."/>
            <person name="Jin H."/>
            <person name="Xiao X."/>
            <person name="Hu G."/>
            <person name="Bao F."/>
            <person name="Hu Y."/>
            <person name="Wan P."/>
            <person name="Li L."/>
            <person name="Deng X."/>
            <person name="Kuang T."/>
            <person name="Xiang C."/>
            <person name="Zhu J.K."/>
            <person name="Oliver M.J."/>
            <person name="He Y."/>
        </authorList>
    </citation>
    <scope>NUCLEOTIDE SEQUENCE [LARGE SCALE GENOMIC DNA]</scope>
    <source>
        <strain evidence="4">cv. XS01</strain>
    </source>
</reference>
<dbReference type="OrthoDB" id="1937145at2759"/>
<dbReference type="EMBL" id="KQ995351">
    <property type="protein sequence ID" value="KZV46920.1"/>
    <property type="molecule type" value="Genomic_DNA"/>
</dbReference>
<feature type="compositionally biased region" description="Polar residues" evidence="1">
    <location>
        <begin position="194"/>
        <end position="209"/>
    </location>
</feature>
<feature type="region of interest" description="Disordered" evidence="1">
    <location>
        <begin position="186"/>
        <end position="214"/>
    </location>
</feature>
<keyword evidence="4" id="KW-1185">Reference proteome</keyword>
<gene>
    <name evidence="3" type="ORF">F511_06162</name>
</gene>
<dbReference type="InterPro" id="IPR024752">
    <property type="entry name" value="Myb/SANT-like_dom"/>
</dbReference>
<dbReference type="Pfam" id="PF12776">
    <property type="entry name" value="Myb_DNA-bind_3"/>
    <property type="match status" value="1"/>
</dbReference>
<sequence>MESGETYGSIIGRMKKVDKTRRTWSAHEEQVLVTALKDVITKGWKSENGFKVGYLNLLETAMHAAIPGCTLRGNPHINSKVHVWKKTYSTLVTILGKSGVGWNDTDNTIEATDETWDTIIKTDSTFRTMRHKQWTHYHDWCEIFGNDRATGEHSQSFQNALKDLLKLNDDVATDLQFGDAFVGNTSHGEDDSISETNTPSSKPKVATTSQKRKRKQVNEIDESIVAAINNLADITKVTMNDLVKQIAGPENLAESQDLVLAALQGMSEITEDEQVIAAQLLFNNHNDMALFKRLNDKGKLSLVRRLLRGD</sequence>
<organism evidence="3 4">
    <name type="scientific">Dorcoceras hygrometricum</name>
    <dbReference type="NCBI Taxonomy" id="472368"/>
    <lineage>
        <taxon>Eukaryota</taxon>
        <taxon>Viridiplantae</taxon>
        <taxon>Streptophyta</taxon>
        <taxon>Embryophyta</taxon>
        <taxon>Tracheophyta</taxon>
        <taxon>Spermatophyta</taxon>
        <taxon>Magnoliopsida</taxon>
        <taxon>eudicotyledons</taxon>
        <taxon>Gunneridae</taxon>
        <taxon>Pentapetalae</taxon>
        <taxon>asterids</taxon>
        <taxon>lamiids</taxon>
        <taxon>Lamiales</taxon>
        <taxon>Gesneriaceae</taxon>
        <taxon>Didymocarpoideae</taxon>
        <taxon>Trichosporeae</taxon>
        <taxon>Loxocarpinae</taxon>
        <taxon>Dorcoceras</taxon>
    </lineage>
</organism>
<name>A0A2Z7CIR1_9LAMI</name>
<protein>
    <recommendedName>
        <fullName evidence="2">Myb/SANT-like domain-containing protein</fullName>
    </recommendedName>
</protein>